<organism evidence="2 3">
    <name type="scientific">Calycina marina</name>
    <dbReference type="NCBI Taxonomy" id="1763456"/>
    <lineage>
        <taxon>Eukaryota</taxon>
        <taxon>Fungi</taxon>
        <taxon>Dikarya</taxon>
        <taxon>Ascomycota</taxon>
        <taxon>Pezizomycotina</taxon>
        <taxon>Leotiomycetes</taxon>
        <taxon>Helotiales</taxon>
        <taxon>Pezizellaceae</taxon>
        <taxon>Calycina</taxon>
    </lineage>
</organism>
<dbReference type="AlphaFoldDB" id="A0A9P7YVS8"/>
<reference evidence="2" key="1">
    <citation type="journal article" date="2021" name="IMA Fungus">
        <title>Genomic characterization of three marine fungi, including Emericellopsis atlantica sp. nov. with signatures of a generalist lifestyle and marine biomass degradation.</title>
        <authorList>
            <person name="Hagestad O.C."/>
            <person name="Hou L."/>
            <person name="Andersen J.H."/>
            <person name="Hansen E.H."/>
            <person name="Altermark B."/>
            <person name="Li C."/>
            <person name="Kuhnert E."/>
            <person name="Cox R.J."/>
            <person name="Crous P.W."/>
            <person name="Spatafora J.W."/>
            <person name="Lail K."/>
            <person name="Amirebrahimi M."/>
            <person name="Lipzen A."/>
            <person name="Pangilinan J."/>
            <person name="Andreopoulos W."/>
            <person name="Hayes R.D."/>
            <person name="Ng V."/>
            <person name="Grigoriev I.V."/>
            <person name="Jackson S.A."/>
            <person name="Sutton T.D.S."/>
            <person name="Dobson A.D.W."/>
            <person name="Rama T."/>
        </authorList>
    </citation>
    <scope>NUCLEOTIDE SEQUENCE</scope>
    <source>
        <strain evidence="2">TRa3180A</strain>
    </source>
</reference>
<evidence type="ECO:0000313" key="2">
    <source>
        <dbReference type="EMBL" id="KAG9240893.1"/>
    </source>
</evidence>
<evidence type="ECO:0000259" key="1">
    <source>
        <dbReference type="Pfam" id="PF06985"/>
    </source>
</evidence>
<dbReference type="OrthoDB" id="3553147at2759"/>
<accession>A0A9P7YVS8</accession>
<dbReference type="InterPro" id="IPR010730">
    <property type="entry name" value="HET"/>
</dbReference>
<sequence>MRGLRRKRRVWADAICIDQNNQEKSQQVSLMGSMYKYAHNTIIYLGDSMETIWNFLPRSEVLNSFRSLMTERDMFRKTLSEGSGGHDFAQSLLRVLVTRIGFGVSDARDMLFVHLGTPAHIEGNSEA</sequence>
<dbReference type="EMBL" id="MU254318">
    <property type="protein sequence ID" value="KAG9240893.1"/>
    <property type="molecule type" value="Genomic_DNA"/>
</dbReference>
<protein>
    <recommendedName>
        <fullName evidence="1">Heterokaryon incompatibility domain-containing protein</fullName>
    </recommendedName>
</protein>
<dbReference type="InterPro" id="IPR052895">
    <property type="entry name" value="HetReg/Transcr_Mod"/>
</dbReference>
<dbReference type="PANTHER" id="PTHR24148:SF64">
    <property type="entry name" value="HETEROKARYON INCOMPATIBILITY DOMAIN-CONTAINING PROTEIN"/>
    <property type="match status" value="1"/>
</dbReference>
<feature type="domain" description="Heterokaryon incompatibility" evidence="1">
    <location>
        <begin position="5"/>
        <end position="52"/>
    </location>
</feature>
<keyword evidence="3" id="KW-1185">Reference proteome</keyword>
<gene>
    <name evidence="2" type="ORF">BJ878DRAFT_523552</name>
</gene>
<comment type="caution">
    <text evidence="2">The sequence shown here is derived from an EMBL/GenBank/DDBJ whole genome shotgun (WGS) entry which is preliminary data.</text>
</comment>
<dbReference type="Proteomes" id="UP000887226">
    <property type="component" value="Unassembled WGS sequence"/>
</dbReference>
<evidence type="ECO:0000313" key="3">
    <source>
        <dbReference type="Proteomes" id="UP000887226"/>
    </source>
</evidence>
<dbReference type="Pfam" id="PF06985">
    <property type="entry name" value="HET"/>
    <property type="match status" value="1"/>
</dbReference>
<proteinExistence type="predicted"/>
<name>A0A9P7YVS8_9HELO</name>
<dbReference type="PANTHER" id="PTHR24148">
    <property type="entry name" value="ANKYRIN REPEAT DOMAIN-CONTAINING PROTEIN 39 HOMOLOG-RELATED"/>
    <property type="match status" value="1"/>
</dbReference>